<sequence length="245" mass="28738">MYYIDESGSIPTFKSRKWKNRYFVISFIHTNNSEHLKRVHKKSILNLRKYHEYLFNETGELKGAEAPPFAKEYLISRLISKTDISIGYIVVDNWHVKDSFRQVPGRSFNYLVKLLFMSHTLGSTDKSLLCIKSDNRNTALKSLKSLEEYLFQELVLGEEITYGVDVEYCDSSRNYNVQVADLIANTIFQYYRFKHIPFPQHDTITEEIDIPNPEVSLYLYNLFKERIFYCQVFPGRQSPVGVQLA</sequence>
<protein>
    <submittedName>
        <fullName evidence="1">DUF3800 domain-containing protein</fullName>
    </submittedName>
</protein>
<keyword evidence="2" id="KW-1185">Reference proteome</keyword>
<evidence type="ECO:0000313" key="1">
    <source>
        <dbReference type="EMBL" id="MFC7153702.1"/>
    </source>
</evidence>
<dbReference type="Proteomes" id="UP001596378">
    <property type="component" value="Unassembled WGS sequence"/>
</dbReference>
<reference evidence="2" key="1">
    <citation type="journal article" date="2019" name="Int. J. Syst. Evol. Microbiol.">
        <title>The Global Catalogue of Microorganisms (GCM) 10K type strain sequencing project: providing services to taxonomists for standard genome sequencing and annotation.</title>
        <authorList>
            <consortium name="The Broad Institute Genomics Platform"/>
            <consortium name="The Broad Institute Genome Sequencing Center for Infectious Disease"/>
            <person name="Wu L."/>
            <person name="Ma J."/>
        </authorList>
    </citation>
    <scope>NUCLEOTIDE SEQUENCE [LARGE SCALE GENOMIC DNA]</scope>
    <source>
        <strain evidence="2">KCTC 12907</strain>
    </source>
</reference>
<dbReference type="InterPro" id="IPR024524">
    <property type="entry name" value="DUF3800"/>
</dbReference>
<organism evidence="1 2">
    <name type="scientific">Cohnella cellulosilytica</name>
    <dbReference type="NCBI Taxonomy" id="986710"/>
    <lineage>
        <taxon>Bacteria</taxon>
        <taxon>Bacillati</taxon>
        <taxon>Bacillota</taxon>
        <taxon>Bacilli</taxon>
        <taxon>Bacillales</taxon>
        <taxon>Paenibacillaceae</taxon>
        <taxon>Cohnella</taxon>
    </lineage>
</organism>
<dbReference type="Pfam" id="PF12686">
    <property type="entry name" value="DUF3800"/>
    <property type="match status" value="1"/>
</dbReference>
<proteinExistence type="predicted"/>
<gene>
    <name evidence="1" type="ORF">ACFQMJ_34690</name>
</gene>
<comment type="caution">
    <text evidence="1">The sequence shown here is derived from an EMBL/GenBank/DDBJ whole genome shotgun (WGS) entry which is preliminary data.</text>
</comment>
<accession>A0ABW2FQG4</accession>
<dbReference type="EMBL" id="JBHTAI010000040">
    <property type="protein sequence ID" value="MFC7153702.1"/>
    <property type="molecule type" value="Genomic_DNA"/>
</dbReference>
<dbReference type="RefSeq" id="WP_378051808.1">
    <property type="nucleotide sequence ID" value="NZ_JBHMDN010000037.1"/>
</dbReference>
<evidence type="ECO:0000313" key="2">
    <source>
        <dbReference type="Proteomes" id="UP001596378"/>
    </source>
</evidence>
<name>A0ABW2FQG4_9BACL</name>